<dbReference type="RefSeq" id="WP_013336562.1">
    <property type="nucleotide sequence ID" value="NC_014537.1"/>
</dbReference>
<dbReference type="OrthoDB" id="234602at2157"/>
<dbReference type="InterPro" id="IPR036927">
    <property type="entry name" value="Cyt_c_oxase-like_su1_sf"/>
</dbReference>
<dbReference type="STRING" id="572478.Vdis_1451"/>
<dbReference type="GO" id="GO:0016020">
    <property type="term" value="C:membrane"/>
    <property type="evidence" value="ECO:0007669"/>
    <property type="project" value="InterPro"/>
</dbReference>
<feature type="transmembrane region" description="Helical" evidence="1">
    <location>
        <begin position="558"/>
        <end position="582"/>
    </location>
</feature>
<dbReference type="GO" id="GO:0009060">
    <property type="term" value="P:aerobic respiration"/>
    <property type="evidence" value="ECO:0007669"/>
    <property type="project" value="InterPro"/>
</dbReference>
<dbReference type="PANTHER" id="PTHR10422">
    <property type="entry name" value="CYTOCHROME C OXIDASE SUBUNIT 1"/>
    <property type="match status" value="1"/>
</dbReference>
<feature type="transmembrane region" description="Helical" evidence="1">
    <location>
        <begin position="305"/>
        <end position="327"/>
    </location>
</feature>
<dbReference type="AlphaFoldDB" id="E1QSX0"/>
<dbReference type="InterPro" id="IPR000883">
    <property type="entry name" value="Cyt_C_Oxase_1"/>
</dbReference>
<feature type="transmembrane region" description="Helical" evidence="1">
    <location>
        <begin position="415"/>
        <end position="442"/>
    </location>
</feature>
<keyword evidence="1" id="KW-0812">Transmembrane</keyword>
<feature type="transmembrane region" description="Helical" evidence="1">
    <location>
        <begin position="694"/>
        <end position="717"/>
    </location>
</feature>
<dbReference type="SUPFAM" id="SSF81442">
    <property type="entry name" value="Cytochrome c oxidase subunit I-like"/>
    <property type="match status" value="1"/>
</dbReference>
<dbReference type="GeneID" id="9752386"/>
<feature type="transmembrane region" description="Helical" evidence="1">
    <location>
        <begin position="12"/>
        <end position="31"/>
    </location>
</feature>
<feature type="transmembrane region" description="Helical" evidence="1">
    <location>
        <begin position="518"/>
        <end position="546"/>
    </location>
</feature>
<feature type="transmembrane region" description="Helical" evidence="1">
    <location>
        <begin position="489"/>
        <end position="512"/>
    </location>
</feature>
<dbReference type="HOGENOM" id="CLU_021582_0_0_2"/>
<evidence type="ECO:0000313" key="4">
    <source>
        <dbReference type="Proteomes" id="UP000006681"/>
    </source>
</evidence>
<feature type="domain" description="Nitric oxide reductase subunit B cytochrome c-like" evidence="2">
    <location>
        <begin position="38"/>
        <end position="190"/>
    </location>
</feature>
<feature type="transmembrane region" description="Helical" evidence="1">
    <location>
        <begin position="462"/>
        <end position="482"/>
    </location>
</feature>
<dbReference type="PANTHER" id="PTHR10422:SF38">
    <property type="entry name" value="CYTOCHROME B SUBUNIT OF NITRIC OXIDE REDUCTASE"/>
    <property type="match status" value="1"/>
</dbReference>
<gene>
    <name evidence="3" type="ordered locus">Vdis_1451</name>
</gene>
<reference evidence="4" key="2">
    <citation type="journal article" date="2010" name="Stand. Genomic Sci.">
        <title>Complete genome sequence of Vulcanisaeta distributa type strain (IC-017T).</title>
        <authorList>
            <person name="Mavromatis K."/>
            <person name="Sikorski J."/>
            <person name="Pabst E."/>
            <person name="Teshima H."/>
            <person name="Lapidus A."/>
            <person name="Lucas S."/>
            <person name="Nolan M."/>
            <person name="Glavina Del Rio T."/>
            <person name="Cheng J."/>
            <person name="Bruce D."/>
            <person name="Goodwin L."/>
            <person name="Pitluck S."/>
            <person name="Liolios K."/>
            <person name="Ivanova N."/>
            <person name="Mikhailova N."/>
            <person name="Pati A."/>
            <person name="Chen A."/>
            <person name="Palaniappan K."/>
            <person name="Land M."/>
            <person name="Hauser L."/>
            <person name="Chang Y."/>
            <person name="Jeffries C."/>
            <person name="Rohde M."/>
            <person name="Spring S."/>
            <person name="Goker M."/>
            <person name="Wirth R."/>
            <person name="Woyke T."/>
            <person name="Bristow J."/>
            <person name="Eisen J."/>
            <person name="Markowitz V."/>
            <person name="Hugenholtz P."/>
            <person name="Klenk H."/>
            <person name="Kyrpides N."/>
        </authorList>
    </citation>
    <scope>NUCLEOTIDE SEQUENCE [LARGE SCALE GENOMIC DNA]</scope>
    <source>
        <strain evidence="4">DSM 14429 / JCM 11212 / NBRC 100878 / IC-017</strain>
    </source>
</reference>
<feature type="transmembrane region" description="Helical" evidence="1">
    <location>
        <begin position="258"/>
        <end position="285"/>
    </location>
</feature>
<feature type="transmembrane region" description="Helical" evidence="1">
    <location>
        <begin position="636"/>
        <end position="663"/>
    </location>
</feature>
<feature type="transmembrane region" description="Helical" evidence="1">
    <location>
        <begin position="339"/>
        <end position="364"/>
    </location>
</feature>
<accession>E1QSX0</accession>
<keyword evidence="1" id="KW-1133">Transmembrane helix</keyword>
<dbReference type="Pfam" id="PF00115">
    <property type="entry name" value="COX1"/>
    <property type="match status" value="1"/>
</dbReference>
<sequence>MAGRNSVWPRVVLMVTILVYVAYGIMAWYTFTHLPPIPAAVVTENGTVLFTYNDVVMGKYYFQKYGLMDYGSILGMGSYFGIDFTSYTLRIYEDTAAHYLGFDAVPQDNASAMAIIRQDLMPIKADPTPKGDVIVVSDEFAQGFYNAVKFYSWMLGPASEQFRLKPDLITNETVVKDLVAYFTWSFMIAMQGYTNGFPYMPGLIEPTANVTYASWITLFTIMLTVMPMAGYVVLKLMDYWNEPRLSIQLPSPNDAQRLTLIAFLLAGIALGIQGLLGAYTMHLYVDTSLYGINLIPILPFNVSRALHYTLAVLWIAVTWIAFSFFVFPYFGLSVSRRQVLTVLVIGVLVSIGTLLGIWASYLQLIPAPWWFIIGAQGRDVTTQGTLWLILITAILGYVSYLWSRASRTAPESLKPFAKILSIAIAGTAAGAFIGALPIIQPWPDFQVDEYFRWMTIHAFVEGFWPPIVVTVTVVLLVVAGLIPPKLGTVVAGMDATLEIITGMIGTAHHYYFNGLPTFWMYVGAVMSTLEAIPLGFVIIYVILLWRRGEIRTELQKTIVTYALVAGIGGGIGVVAFGAGLINLPLLNYFLHDAQTTMAHAHLAFPLAYGLPSIMMWVVAFALSGGFSDRDLKYMRWAAIIIGVGFYLQALLSLVPLGVLQFMYELKYGYWFIKTIITPSGHPGFWELPLVDEFVWLRMIGDLVAALGFAIVIFGMLLRFRKALGKPLLEALGVSRS</sequence>
<reference evidence="3 4" key="1">
    <citation type="journal article" date="2010" name="Stand. Genomic Sci.">
        <title>Complete genome sequence of Vulcanisaeta distributa type strain (IC-017).</title>
        <authorList>
            <person name="Mavromatis K."/>
            <person name="Sikorski J."/>
            <person name="Pabst E."/>
            <person name="Teshima H."/>
            <person name="Lapidus A."/>
            <person name="Lucas S."/>
            <person name="Nolan M."/>
            <person name="Glavina Del Rio T."/>
            <person name="Cheng J.F."/>
            <person name="Bruce D."/>
            <person name="Goodwin L."/>
            <person name="Pitluck S."/>
            <person name="Liolios K."/>
            <person name="Ivanova N."/>
            <person name="Mikhailova N."/>
            <person name="Pati A."/>
            <person name="Chen A."/>
            <person name="Palaniappan K."/>
            <person name="Land M."/>
            <person name="Hauser L."/>
            <person name="Chang Y.J."/>
            <person name="Jeffries C.D."/>
            <person name="Rohde M."/>
            <person name="Spring S."/>
            <person name="Goker M."/>
            <person name="Wirth R."/>
            <person name="Woyke T."/>
            <person name="Bristow J."/>
            <person name="Eisen J.A."/>
            <person name="Markowitz V."/>
            <person name="Hugenholtz P."/>
            <person name="Klenk H.P."/>
            <person name="Kyrpides N.C."/>
        </authorList>
    </citation>
    <scope>NUCLEOTIDE SEQUENCE [LARGE SCALE GENOMIC DNA]</scope>
    <source>
        <strain evidence="4">DSM 14429 / JCM 11212 / NBRC 100878 / IC-017</strain>
    </source>
</reference>
<evidence type="ECO:0000313" key="3">
    <source>
        <dbReference type="EMBL" id="ADN50837.1"/>
    </source>
</evidence>
<dbReference type="KEGG" id="vdi:Vdis_1451"/>
<evidence type="ECO:0000259" key="2">
    <source>
        <dbReference type="Pfam" id="PF22085"/>
    </source>
</evidence>
<dbReference type="Pfam" id="PF22085">
    <property type="entry name" value="NorB_cytochrome_c-like"/>
    <property type="match status" value="1"/>
</dbReference>
<protein>
    <submittedName>
        <fullName evidence="3">Nitric oxide reductase, cytochrome b subunit</fullName>
    </submittedName>
</protein>
<feature type="transmembrane region" description="Helical" evidence="1">
    <location>
        <begin position="212"/>
        <end position="237"/>
    </location>
</feature>
<dbReference type="Gene3D" id="1.20.210.10">
    <property type="entry name" value="Cytochrome c oxidase-like, subunit I domain"/>
    <property type="match status" value="1"/>
</dbReference>
<feature type="transmembrane region" description="Helical" evidence="1">
    <location>
        <begin position="602"/>
        <end position="624"/>
    </location>
</feature>
<dbReference type="GO" id="GO:0004129">
    <property type="term" value="F:cytochrome-c oxidase activity"/>
    <property type="evidence" value="ECO:0007669"/>
    <property type="project" value="InterPro"/>
</dbReference>
<dbReference type="eggNOG" id="arCOG04703">
    <property type="taxonomic scope" value="Archaea"/>
</dbReference>
<keyword evidence="1" id="KW-0472">Membrane</keyword>
<name>E1QSX0_VULDI</name>
<evidence type="ECO:0000256" key="1">
    <source>
        <dbReference type="SAM" id="Phobius"/>
    </source>
</evidence>
<dbReference type="GO" id="GO:0020037">
    <property type="term" value="F:heme binding"/>
    <property type="evidence" value="ECO:0007669"/>
    <property type="project" value="InterPro"/>
</dbReference>
<keyword evidence="4" id="KW-1185">Reference proteome</keyword>
<dbReference type="InterPro" id="IPR054309">
    <property type="entry name" value="NorB_cytochrome_c-like"/>
</dbReference>
<proteinExistence type="predicted"/>
<feature type="transmembrane region" description="Helical" evidence="1">
    <location>
        <begin position="384"/>
        <end position="403"/>
    </location>
</feature>
<dbReference type="Proteomes" id="UP000006681">
    <property type="component" value="Chromosome"/>
</dbReference>
<organism evidence="3 4">
    <name type="scientific">Vulcanisaeta distributa (strain DSM 14429 / JCM 11212 / NBRC 100878 / IC-017)</name>
    <dbReference type="NCBI Taxonomy" id="572478"/>
    <lineage>
        <taxon>Archaea</taxon>
        <taxon>Thermoproteota</taxon>
        <taxon>Thermoprotei</taxon>
        <taxon>Thermoproteales</taxon>
        <taxon>Thermoproteaceae</taxon>
        <taxon>Vulcanisaeta</taxon>
    </lineage>
</organism>
<dbReference type="EMBL" id="CP002100">
    <property type="protein sequence ID" value="ADN50837.1"/>
    <property type="molecule type" value="Genomic_DNA"/>
</dbReference>